<evidence type="ECO:0000256" key="1">
    <source>
        <dbReference type="SAM" id="MobiDB-lite"/>
    </source>
</evidence>
<dbReference type="Proteomes" id="UP001500621">
    <property type="component" value="Unassembled WGS sequence"/>
</dbReference>
<gene>
    <name evidence="3" type="ORF">GCM10023226_04320</name>
</gene>
<reference evidence="4" key="1">
    <citation type="journal article" date="2019" name="Int. J. Syst. Evol. Microbiol.">
        <title>The Global Catalogue of Microorganisms (GCM) 10K type strain sequencing project: providing services to taxonomists for standard genome sequencing and annotation.</title>
        <authorList>
            <consortium name="The Broad Institute Genomics Platform"/>
            <consortium name="The Broad Institute Genome Sequencing Center for Infectious Disease"/>
            <person name="Wu L."/>
            <person name="Ma J."/>
        </authorList>
    </citation>
    <scope>NUCLEOTIDE SEQUENCE [LARGE SCALE GENOMIC DNA]</scope>
    <source>
        <strain evidence="4">JCM 18127</strain>
    </source>
</reference>
<feature type="compositionally biased region" description="Low complexity" evidence="1">
    <location>
        <begin position="54"/>
        <end position="70"/>
    </location>
</feature>
<evidence type="ECO:0000256" key="2">
    <source>
        <dbReference type="SAM" id="SignalP"/>
    </source>
</evidence>
<feature type="region of interest" description="Disordered" evidence="1">
    <location>
        <begin position="25"/>
        <end position="79"/>
    </location>
</feature>
<keyword evidence="2" id="KW-0732">Signal</keyword>
<protein>
    <submittedName>
        <fullName evidence="3">Uncharacterized protein</fullName>
    </submittedName>
</protein>
<comment type="caution">
    <text evidence="3">The sequence shown here is derived from an EMBL/GenBank/DDBJ whole genome shotgun (WGS) entry which is preliminary data.</text>
</comment>
<proteinExistence type="predicted"/>
<evidence type="ECO:0000313" key="4">
    <source>
        <dbReference type="Proteomes" id="UP001500621"/>
    </source>
</evidence>
<organism evidence="3 4">
    <name type="scientific">Nocardioides nanhaiensis</name>
    <dbReference type="NCBI Taxonomy" id="1476871"/>
    <lineage>
        <taxon>Bacteria</taxon>
        <taxon>Bacillati</taxon>
        <taxon>Actinomycetota</taxon>
        <taxon>Actinomycetes</taxon>
        <taxon>Propionibacteriales</taxon>
        <taxon>Nocardioidaceae</taxon>
        <taxon>Nocardioides</taxon>
    </lineage>
</organism>
<evidence type="ECO:0000313" key="3">
    <source>
        <dbReference type="EMBL" id="GAA4670850.1"/>
    </source>
</evidence>
<accession>A0ABP8VRQ6</accession>
<feature type="signal peptide" evidence="2">
    <location>
        <begin position="1"/>
        <end position="20"/>
    </location>
</feature>
<feature type="chain" id="PRO_5045552386" evidence="2">
    <location>
        <begin position="21"/>
        <end position="227"/>
    </location>
</feature>
<dbReference type="PROSITE" id="PS51257">
    <property type="entry name" value="PROKAR_LIPOPROTEIN"/>
    <property type="match status" value="1"/>
</dbReference>
<keyword evidence="4" id="KW-1185">Reference proteome</keyword>
<sequence>MTRRRSGRVAPAALAVLLLAACGGGSGDLRVGGNDQPPAEAESATIPPEEVTPEEGATPEPTEEPSAPTGDLTPPGSELALGETATLPVVDSLGGGEGVVELTVTEIRPGDRADLGEEAASYGPDAAPAYVFYEATVVSGAADLAGWSPSSDLLGQQPDGLPSGLLITGGAVGPCEKAEVPEGAADGQVLEGCFSALSLSGVPVTGVTYSARGTEYEAGSGSVSWTG</sequence>
<name>A0ABP8VRQ6_9ACTN</name>
<dbReference type="RefSeq" id="WP_345262405.1">
    <property type="nucleotide sequence ID" value="NZ_BAABIM010000001.1"/>
</dbReference>
<dbReference type="EMBL" id="BAABIM010000001">
    <property type="protein sequence ID" value="GAA4670850.1"/>
    <property type="molecule type" value="Genomic_DNA"/>
</dbReference>